<evidence type="ECO:0000313" key="2">
    <source>
        <dbReference type="Proteomes" id="UP000244060"/>
    </source>
</evidence>
<comment type="caution">
    <text evidence="1">The sequence shown here is derived from an EMBL/GenBank/DDBJ whole genome shotgun (WGS) entry which is preliminary data.</text>
</comment>
<dbReference type="InterPro" id="IPR027417">
    <property type="entry name" value="P-loop_NTPase"/>
</dbReference>
<dbReference type="Pfam" id="PF13481">
    <property type="entry name" value="AAA_25"/>
    <property type="match status" value="1"/>
</dbReference>
<keyword evidence="2" id="KW-1185">Reference proteome</keyword>
<evidence type="ECO:0000313" key="1">
    <source>
        <dbReference type="EMBL" id="PTR08721.1"/>
    </source>
</evidence>
<sequence>MNAVTGAIAPSLLQRMSLTSAQVAVDLPPQQYLDGLAIPMNAMSFLFTDGGSGKSTGSRKAGIEAAATGRFHFLGERVHDRPLRVVLVYGEETQENIIHSIQSIPGCKRHFLEAQEAGRLAVVSVQDFLLDMQSPERVFGENGMPTTFGKELFGSIADFKPDLFVLDTLTSLADTEYLDGISARNTVSFLNSFCSRTRCAGMGFGHLTKGIGAKLTEKVSPAELIASARGSAMLVNSARHFGVMVPAPKGVFENFNLDDPADQLWIGTFKTNLTGCDLAFKIFPAIRDASEKTISAVTEGGGGTIAARLDESDAVVMEELKLELPIIIRAAAELRSPFVQKSSSTYGVEELSCGALAGIIPTATKAQITRALNILETEGKIVPCTATRAGAGAVWDVPSGDFARQAEYEAGGEKLKFRPGAPDREAMAAKIDDIRTEEERIRR</sequence>
<dbReference type="EMBL" id="QAOT01000034">
    <property type="protein sequence ID" value="PTR08721.1"/>
    <property type="molecule type" value="Genomic_DNA"/>
</dbReference>
<dbReference type="Gene3D" id="3.40.50.300">
    <property type="entry name" value="P-loop containing nucleotide triphosphate hydrolases"/>
    <property type="match status" value="1"/>
</dbReference>
<dbReference type="Proteomes" id="UP000244060">
    <property type="component" value="Unassembled WGS sequence"/>
</dbReference>
<dbReference type="AlphaFoldDB" id="A0A2T5JN53"/>
<protein>
    <submittedName>
        <fullName evidence="1">AAA domain-containing protein</fullName>
    </submittedName>
</protein>
<gene>
    <name evidence="1" type="ORF">C8J28_1348</name>
</gene>
<organism evidence="1 2">
    <name type="scientific">Cereibacter azotoformans</name>
    <dbReference type="NCBI Taxonomy" id="43057"/>
    <lineage>
        <taxon>Bacteria</taxon>
        <taxon>Pseudomonadati</taxon>
        <taxon>Pseudomonadota</taxon>
        <taxon>Alphaproteobacteria</taxon>
        <taxon>Rhodobacterales</taxon>
        <taxon>Paracoccaceae</taxon>
        <taxon>Cereibacter</taxon>
    </lineage>
</organism>
<accession>A0A2T5JN53</accession>
<name>A0A2T5JN53_9RHOB</name>
<proteinExistence type="predicted"/>
<reference evidence="1 2" key="1">
    <citation type="submission" date="2018-04" db="EMBL/GenBank/DDBJ databases">
        <title>Genomic Encyclopedia of Type Strains, Phase III (KMG-III): the genomes of soil and plant-associated and newly described type strains.</title>
        <authorList>
            <person name="Whitman W."/>
        </authorList>
    </citation>
    <scope>NUCLEOTIDE SEQUENCE [LARGE SCALE GENOMIC DNA]</scope>
    <source>
        <strain evidence="1 2">KA25</strain>
    </source>
</reference>